<keyword evidence="2" id="KW-0560">Oxidoreductase</keyword>
<dbReference type="OrthoDB" id="9810734at2"/>
<proteinExistence type="inferred from homology"/>
<protein>
    <submittedName>
        <fullName evidence="4">Short-chain dehydrogenase</fullName>
    </submittedName>
</protein>
<dbReference type="PANTHER" id="PTHR44196">
    <property type="entry name" value="DEHYDROGENASE/REDUCTASE SDR FAMILY MEMBER 7B"/>
    <property type="match status" value="1"/>
</dbReference>
<dbReference type="Pfam" id="PF00106">
    <property type="entry name" value="adh_short"/>
    <property type="match status" value="1"/>
</dbReference>
<evidence type="ECO:0000313" key="4">
    <source>
        <dbReference type="EMBL" id="PKQ44722.1"/>
    </source>
</evidence>
<gene>
    <name evidence="4" type="ORF">CSW08_11905</name>
</gene>
<dbReference type="Proteomes" id="UP000233435">
    <property type="component" value="Unassembled WGS sequence"/>
</dbReference>
<dbReference type="RefSeq" id="WP_106660147.1">
    <property type="nucleotide sequence ID" value="NZ_PJEO01000043.1"/>
</dbReference>
<dbReference type="Gene3D" id="3.40.50.720">
    <property type="entry name" value="NAD(P)-binding Rossmann-like Domain"/>
    <property type="match status" value="1"/>
</dbReference>
<keyword evidence="5" id="KW-1185">Reference proteome</keyword>
<reference evidence="4 5" key="1">
    <citation type="submission" date="2017-12" db="EMBL/GenBank/DDBJ databases">
        <title>Confluentibacter flavum sp. nov., isolated from the saline lake.</title>
        <authorList>
            <person name="Yu L."/>
        </authorList>
    </citation>
    <scope>NUCLEOTIDE SEQUENCE [LARGE SCALE GENOMIC DNA]</scope>
    <source>
        <strain evidence="4 5">3B</strain>
    </source>
</reference>
<evidence type="ECO:0000256" key="3">
    <source>
        <dbReference type="RuleBase" id="RU000363"/>
    </source>
</evidence>
<dbReference type="GO" id="GO:0016491">
    <property type="term" value="F:oxidoreductase activity"/>
    <property type="evidence" value="ECO:0007669"/>
    <property type="project" value="UniProtKB-KW"/>
</dbReference>
<organism evidence="4 5">
    <name type="scientific">Confluentibacter flavum</name>
    <dbReference type="NCBI Taxonomy" id="1909700"/>
    <lineage>
        <taxon>Bacteria</taxon>
        <taxon>Pseudomonadati</taxon>
        <taxon>Bacteroidota</taxon>
        <taxon>Flavobacteriia</taxon>
        <taxon>Flavobacteriales</taxon>
        <taxon>Flavobacteriaceae</taxon>
        <taxon>Confluentibacter</taxon>
    </lineage>
</organism>
<comment type="similarity">
    <text evidence="1 3">Belongs to the short-chain dehydrogenases/reductases (SDR) family.</text>
</comment>
<dbReference type="EMBL" id="PJEO01000043">
    <property type="protein sequence ID" value="PKQ44722.1"/>
    <property type="molecule type" value="Genomic_DNA"/>
</dbReference>
<accession>A0A2N3HIK9</accession>
<dbReference type="SUPFAM" id="SSF51735">
    <property type="entry name" value="NAD(P)-binding Rossmann-fold domains"/>
    <property type="match status" value="1"/>
</dbReference>
<sequence>MKNFQNKKVVISGGGSGIGNAIINELYHKGTRDFAVIGRNVDKLKRLENDFPEAIFLLFQGDISKPNSIHEFVNVISNSWNTVDVLINNAGVVSAGSLESISDDDIVAQININVTGLILLTKHVLPLLKMSKEAAIVNVSSGLGLIGMPFYASYSATKGGVRLFSEAIRRELKDFPIQVITVYPTVTATPMMESAKTDAMDTPDLVAQQTIEGLQNNKIDVILGGDQRLEDVKKNINDPKEFDKKAATMYEALLERTSNHRSM</sequence>
<dbReference type="AlphaFoldDB" id="A0A2N3HIK9"/>
<dbReference type="InterPro" id="IPR002347">
    <property type="entry name" value="SDR_fam"/>
</dbReference>
<dbReference type="PRINTS" id="PR00080">
    <property type="entry name" value="SDRFAMILY"/>
</dbReference>
<dbReference type="GO" id="GO:0016020">
    <property type="term" value="C:membrane"/>
    <property type="evidence" value="ECO:0007669"/>
    <property type="project" value="TreeGrafter"/>
</dbReference>
<dbReference type="PRINTS" id="PR00081">
    <property type="entry name" value="GDHRDH"/>
</dbReference>
<name>A0A2N3HIK9_9FLAO</name>
<comment type="caution">
    <text evidence="4">The sequence shown here is derived from an EMBL/GenBank/DDBJ whole genome shotgun (WGS) entry which is preliminary data.</text>
</comment>
<dbReference type="PANTHER" id="PTHR44196:SF1">
    <property type="entry name" value="DEHYDROGENASE_REDUCTASE SDR FAMILY MEMBER 7B"/>
    <property type="match status" value="1"/>
</dbReference>
<dbReference type="InterPro" id="IPR020904">
    <property type="entry name" value="Sc_DH/Rdtase_CS"/>
</dbReference>
<dbReference type="PROSITE" id="PS00061">
    <property type="entry name" value="ADH_SHORT"/>
    <property type="match status" value="1"/>
</dbReference>
<evidence type="ECO:0000256" key="1">
    <source>
        <dbReference type="ARBA" id="ARBA00006484"/>
    </source>
</evidence>
<dbReference type="InterPro" id="IPR036291">
    <property type="entry name" value="NAD(P)-bd_dom_sf"/>
</dbReference>
<evidence type="ECO:0000313" key="5">
    <source>
        <dbReference type="Proteomes" id="UP000233435"/>
    </source>
</evidence>
<evidence type="ECO:0000256" key="2">
    <source>
        <dbReference type="ARBA" id="ARBA00023002"/>
    </source>
</evidence>